<dbReference type="Proteomes" id="UP001054945">
    <property type="component" value="Unassembled WGS sequence"/>
</dbReference>
<reference evidence="1 2" key="1">
    <citation type="submission" date="2021-06" db="EMBL/GenBank/DDBJ databases">
        <title>Caerostris extrusa draft genome.</title>
        <authorList>
            <person name="Kono N."/>
            <person name="Arakawa K."/>
        </authorList>
    </citation>
    <scope>NUCLEOTIDE SEQUENCE [LARGE SCALE GENOMIC DNA]</scope>
</reference>
<gene>
    <name evidence="1" type="ORF">CEXT_641791</name>
</gene>
<name>A0AAV4PCV3_CAEEX</name>
<evidence type="ECO:0000313" key="2">
    <source>
        <dbReference type="Proteomes" id="UP001054945"/>
    </source>
</evidence>
<dbReference type="EMBL" id="BPLR01004371">
    <property type="protein sequence ID" value="GIX94410.1"/>
    <property type="molecule type" value="Genomic_DNA"/>
</dbReference>
<accession>A0AAV4PCV3</accession>
<sequence length="71" mass="8524">MTSDSKQDDSLELYTFFFVCRTCKEDRGRYVIWYDYYAVTSYDYCVICEYCEEKFKVGYGVKTKLIDEPVC</sequence>
<comment type="caution">
    <text evidence="1">The sequence shown here is derived from an EMBL/GenBank/DDBJ whole genome shotgun (WGS) entry which is preliminary data.</text>
</comment>
<organism evidence="1 2">
    <name type="scientific">Caerostris extrusa</name>
    <name type="common">Bark spider</name>
    <name type="synonym">Caerostris bankana</name>
    <dbReference type="NCBI Taxonomy" id="172846"/>
    <lineage>
        <taxon>Eukaryota</taxon>
        <taxon>Metazoa</taxon>
        <taxon>Ecdysozoa</taxon>
        <taxon>Arthropoda</taxon>
        <taxon>Chelicerata</taxon>
        <taxon>Arachnida</taxon>
        <taxon>Araneae</taxon>
        <taxon>Araneomorphae</taxon>
        <taxon>Entelegynae</taxon>
        <taxon>Araneoidea</taxon>
        <taxon>Araneidae</taxon>
        <taxon>Caerostris</taxon>
    </lineage>
</organism>
<proteinExistence type="predicted"/>
<dbReference type="AlphaFoldDB" id="A0AAV4PCV3"/>
<evidence type="ECO:0000313" key="1">
    <source>
        <dbReference type="EMBL" id="GIX94410.1"/>
    </source>
</evidence>
<keyword evidence="2" id="KW-1185">Reference proteome</keyword>
<protein>
    <submittedName>
        <fullName evidence="1">Uncharacterized protein</fullName>
    </submittedName>
</protein>